<keyword evidence="6" id="KW-0902">Two-component regulatory system</keyword>
<keyword evidence="4 9" id="KW-0808">Transferase</keyword>
<dbReference type="Pfam" id="PF00512">
    <property type="entry name" value="HisKA"/>
    <property type="match status" value="1"/>
</dbReference>
<accession>A0A485LYU8</accession>
<feature type="transmembrane region" description="Helical" evidence="7">
    <location>
        <begin position="7"/>
        <end position="32"/>
    </location>
</feature>
<evidence type="ECO:0000313" key="9">
    <source>
        <dbReference type="EMBL" id="VFU14371.1"/>
    </source>
</evidence>
<dbReference type="CDD" id="cd00075">
    <property type="entry name" value="HATPase"/>
    <property type="match status" value="1"/>
</dbReference>
<keyword evidence="7" id="KW-0812">Transmembrane</keyword>
<evidence type="ECO:0000256" key="3">
    <source>
        <dbReference type="ARBA" id="ARBA00022553"/>
    </source>
</evidence>
<gene>
    <name evidence="9" type="primary">walK</name>
    <name evidence="9" type="ORF">SCFA_280035</name>
</gene>
<dbReference type="GO" id="GO:0016036">
    <property type="term" value="P:cellular response to phosphate starvation"/>
    <property type="evidence" value="ECO:0007669"/>
    <property type="project" value="TreeGrafter"/>
</dbReference>
<dbReference type="Pfam" id="PF02518">
    <property type="entry name" value="HATPase_c"/>
    <property type="match status" value="1"/>
</dbReference>
<feature type="domain" description="Histidine kinase" evidence="8">
    <location>
        <begin position="88"/>
        <end position="303"/>
    </location>
</feature>
<dbReference type="GO" id="GO:0000155">
    <property type="term" value="F:phosphorelay sensor kinase activity"/>
    <property type="evidence" value="ECO:0007669"/>
    <property type="project" value="InterPro"/>
</dbReference>
<dbReference type="PRINTS" id="PR00344">
    <property type="entry name" value="BCTRLSENSOR"/>
</dbReference>
<name>A0A485LYU8_9ZZZZ</name>
<evidence type="ECO:0000256" key="5">
    <source>
        <dbReference type="ARBA" id="ARBA00022777"/>
    </source>
</evidence>
<dbReference type="SUPFAM" id="SSF47384">
    <property type="entry name" value="Homodimeric domain of signal transducing histidine kinase"/>
    <property type="match status" value="1"/>
</dbReference>
<dbReference type="InterPro" id="IPR003661">
    <property type="entry name" value="HisK_dim/P_dom"/>
</dbReference>
<sequence length="304" mass="35145">MEKLKRWPTIIIFIALQVAWIFIVVIGVVWYIRNNATALGRPIGTWDIVIMIEGSVLLLLILAGIYVLFILYQRQLTLMRTQMHFISSITHAFKTPLATMQLYLETIEKRELPEETKDRLLKGMLAENQRLKSLVDNFLASARFSYSRRPYVFARTSLSEFMDDFLKRSENLLKDVDVHVNIREDSDLFIDKGAMNLVFSNLAENAIHYSTDILRVDLEAWREGSWAYIRFSDYGAGIPKERYRDIFKMFQRLPEAIALWGSGTGMGLYVVKMIIKAHGGSIRVSPWLKDQGTSFLIRLPVVKQ</sequence>
<dbReference type="PANTHER" id="PTHR45453:SF1">
    <property type="entry name" value="PHOSPHATE REGULON SENSOR PROTEIN PHOR"/>
    <property type="match status" value="1"/>
</dbReference>
<dbReference type="SUPFAM" id="SSF55874">
    <property type="entry name" value="ATPase domain of HSP90 chaperone/DNA topoisomerase II/histidine kinase"/>
    <property type="match status" value="1"/>
</dbReference>
<dbReference type="InterPro" id="IPR036890">
    <property type="entry name" value="HATPase_C_sf"/>
</dbReference>
<dbReference type="CDD" id="cd00082">
    <property type="entry name" value="HisKA"/>
    <property type="match status" value="1"/>
</dbReference>
<dbReference type="EC" id="2.7.13.3" evidence="2"/>
<dbReference type="GO" id="GO:0004721">
    <property type="term" value="F:phosphoprotein phosphatase activity"/>
    <property type="evidence" value="ECO:0007669"/>
    <property type="project" value="TreeGrafter"/>
</dbReference>
<dbReference type="InterPro" id="IPR003594">
    <property type="entry name" value="HATPase_dom"/>
</dbReference>
<keyword evidence="3" id="KW-0597">Phosphoprotein</keyword>
<dbReference type="InterPro" id="IPR004358">
    <property type="entry name" value="Sig_transdc_His_kin-like_C"/>
</dbReference>
<keyword evidence="7" id="KW-1133">Transmembrane helix</keyword>
<dbReference type="Gene3D" id="3.30.565.10">
    <property type="entry name" value="Histidine kinase-like ATPase, C-terminal domain"/>
    <property type="match status" value="1"/>
</dbReference>
<feature type="transmembrane region" description="Helical" evidence="7">
    <location>
        <begin position="48"/>
        <end position="72"/>
    </location>
</feature>
<dbReference type="GO" id="GO:0005886">
    <property type="term" value="C:plasma membrane"/>
    <property type="evidence" value="ECO:0007669"/>
    <property type="project" value="TreeGrafter"/>
</dbReference>
<dbReference type="EMBL" id="CAADRM010000090">
    <property type="protein sequence ID" value="VFU14371.1"/>
    <property type="molecule type" value="Genomic_DNA"/>
</dbReference>
<evidence type="ECO:0000256" key="6">
    <source>
        <dbReference type="ARBA" id="ARBA00023012"/>
    </source>
</evidence>
<dbReference type="Gene3D" id="1.10.287.130">
    <property type="match status" value="1"/>
</dbReference>
<evidence type="ECO:0000259" key="8">
    <source>
        <dbReference type="PROSITE" id="PS50109"/>
    </source>
</evidence>
<protein>
    <recommendedName>
        <fullName evidence="2">histidine kinase</fullName>
        <ecNumber evidence="2">2.7.13.3</ecNumber>
    </recommendedName>
</protein>
<evidence type="ECO:0000256" key="4">
    <source>
        <dbReference type="ARBA" id="ARBA00022679"/>
    </source>
</evidence>
<dbReference type="SMART" id="SM00388">
    <property type="entry name" value="HisKA"/>
    <property type="match status" value="1"/>
</dbReference>
<dbReference type="InterPro" id="IPR050351">
    <property type="entry name" value="BphY/WalK/GraS-like"/>
</dbReference>
<comment type="catalytic activity">
    <reaction evidence="1">
        <text>ATP + protein L-histidine = ADP + protein N-phospho-L-histidine.</text>
        <dbReference type="EC" id="2.7.13.3"/>
    </reaction>
</comment>
<reference evidence="9" key="1">
    <citation type="submission" date="2019-03" db="EMBL/GenBank/DDBJ databases">
        <authorList>
            <person name="Hao L."/>
        </authorList>
    </citation>
    <scope>NUCLEOTIDE SEQUENCE</scope>
</reference>
<dbReference type="InterPro" id="IPR005467">
    <property type="entry name" value="His_kinase_dom"/>
</dbReference>
<proteinExistence type="predicted"/>
<evidence type="ECO:0000256" key="2">
    <source>
        <dbReference type="ARBA" id="ARBA00012438"/>
    </source>
</evidence>
<dbReference type="AlphaFoldDB" id="A0A485LYU8"/>
<organism evidence="9">
    <name type="scientific">anaerobic digester metagenome</name>
    <dbReference type="NCBI Taxonomy" id="1263854"/>
    <lineage>
        <taxon>unclassified sequences</taxon>
        <taxon>metagenomes</taxon>
        <taxon>ecological metagenomes</taxon>
    </lineage>
</organism>
<dbReference type="PANTHER" id="PTHR45453">
    <property type="entry name" value="PHOSPHATE REGULON SENSOR PROTEIN PHOR"/>
    <property type="match status" value="1"/>
</dbReference>
<evidence type="ECO:0000256" key="7">
    <source>
        <dbReference type="SAM" id="Phobius"/>
    </source>
</evidence>
<keyword evidence="5 9" id="KW-0418">Kinase</keyword>
<keyword evidence="7" id="KW-0472">Membrane</keyword>
<evidence type="ECO:0000256" key="1">
    <source>
        <dbReference type="ARBA" id="ARBA00000085"/>
    </source>
</evidence>
<dbReference type="PROSITE" id="PS50109">
    <property type="entry name" value="HIS_KIN"/>
    <property type="match status" value="1"/>
</dbReference>
<dbReference type="SMART" id="SM00387">
    <property type="entry name" value="HATPase_c"/>
    <property type="match status" value="1"/>
</dbReference>
<dbReference type="InterPro" id="IPR036097">
    <property type="entry name" value="HisK_dim/P_sf"/>
</dbReference>